<evidence type="ECO:0000313" key="4">
    <source>
        <dbReference type="Proteomes" id="UP000887116"/>
    </source>
</evidence>
<evidence type="ECO:0000256" key="1">
    <source>
        <dbReference type="PROSITE-ProRule" id="PRU00042"/>
    </source>
</evidence>
<evidence type="ECO:0000259" key="2">
    <source>
        <dbReference type="PROSITE" id="PS50157"/>
    </source>
</evidence>
<dbReference type="InterPro" id="IPR013087">
    <property type="entry name" value="Znf_C2H2_type"/>
</dbReference>
<keyword evidence="1" id="KW-0862">Zinc</keyword>
<name>A0A8X6KDQ4_TRICU</name>
<reference evidence="3" key="1">
    <citation type="submission" date="2020-07" db="EMBL/GenBank/DDBJ databases">
        <title>Multicomponent nature underlies the extraordinary mechanical properties of spider dragline silk.</title>
        <authorList>
            <person name="Kono N."/>
            <person name="Nakamura H."/>
            <person name="Mori M."/>
            <person name="Yoshida Y."/>
            <person name="Ohtoshi R."/>
            <person name="Malay A.D."/>
            <person name="Moran D.A.P."/>
            <person name="Tomita M."/>
            <person name="Numata K."/>
            <person name="Arakawa K."/>
        </authorList>
    </citation>
    <scope>NUCLEOTIDE SEQUENCE</scope>
</reference>
<dbReference type="AlphaFoldDB" id="A0A8X6KDQ4"/>
<gene>
    <name evidence="3" type="ORF">TNCT_117971</name>
</gene>
<dbReference type="InterPro" id="IPR036236">
    <property type="entry name" value="Znf_C2H2_sf"/>
</dbReference>
<dbReference type="Proteomes" id="UP000887116">
    <property type="component" value="Unassembled WGS sequence"/>
</dbReference>
<comment type="caution">
    <text evidence="3">The sequence shown here is derived from an EMBL/GenBank/DDBJ whole genome shotgun (WGS) entry which is preliminary data.</text>
</comment>
<protein>
    <recommendedName>
        <fullName evidence="2">C2H2-type domain-containing protein</fullName>
    </recommendedName>
</protein>
<dbReference type="EMBL" id="BMAO01001012">
    <property type="protein sequence ID" value="GFQ70519.1"/>
    <property type="molecule type" value="Genomic_DNA"/>
</dbReference>
<dbReference type="PROSITE" id="PS50157">
    <property type="entry name" value="ZINC_FINGER_C2H2_2"/>
    <property type="match status" value="1"/>
</dbReference>
<proteinExistence type="predicted"/>
<accession>A0A8X6KDQ4</accession>
<keyword evidence="1" id="KW-0479">Metal-binding</keyword>
<organism evidence="3 4">
    <name type="scientific">Trichonephila clavata</name>
    <name type="common">Joro spider</name>
    <name type="synonym">Nephila clavata</name>
    <dbReference type="NCBI Taxonomy" id="2740835"/>
    <lineage>
        <taxon>Eukaryota</taxon>
        <taxon>Metazoa</taxon>
        <taxon>Ecdysozoa</taxon>
        <taxon>Arthropoda</taxon>
        <taxon>Chelicerata</taxon>
        <taxon>Arachnida</taxon>
        <taxon>Araneae</taxon>
        <taxon>Araneomorphae</taxon>
        <taxon>Entelegynae</taxon>
        <taxon>Araneoidea</taxon>
        <taxon>Nephilidae</taxon>
        <taxon>Trichonephila</taxon>
    </lineage>
</organism>
<dbReference type="SUPFAM" id="SSF57667">
    <property type="entry name" value="beta-beta-alpha zinc fingers"/>
    <property type="match status" value="1"/>
</dbReference>
<keyword evidence="4" id="KW-1185">Reference proteome</keyword>
<dbReference type="Gene3D" id="3.30.160.60">
    <property type="entry name" value="Classic Zinc Finger"/>
    <property type="match status" value="1"/>
</dbReference>
<sequence length="164" mass="19205">MAEHIATEKFSYFCEACASEYNEPGRQFSPVHFRKCYFHCQGCRRMYSEGVRTPKINLTDTSSHLCDECGNRYQRMSDLLHHICKNSGQWPFRCAFCQTDFDVYSVLEVHMRRRDYVLRLFCRNCSAPFLGKICPGVYDQLIITDEFYCESCSNGSRNIEYVSS</sequence>
<evidence type="ECO:0000313" key="3">
    <source>
        <dbReference type="EMBL" id="GFQ70519.1"/>
    </source>
</evidence>
<dbReference type="OrthoDB" id="3437960at2759"/>
<feature type="domain" description="C2H2-type" evidence="2">
    <location>
        <begin position="64"/>
        <end position="91"/>
    </location>
</feature>
<dbReference type="GO" id="GO:0008270">
    <property type="term" value="F:zinc ion binding"/>
    <property type="evidence" value="ECO:0007669"/>
    <property type="project" value="UniProtKB-KW"/>
</dbReference>
<keyword evidence="1" id="KW-0863">Zinc-finger</keyword>